<feature type="domain" description="DNA/pantothenate metabolism flavoprotein C-terminal" evidence="2">
    <location>
        <begin position="220"/>
        <end position="423"/>
    </location>
</feature>
<organism evidence="3 4">
    <name type="scientific">Silvanigrella paludirubra</name>
    <dbReference type="NCBI Taxonomy" id="2499159"/>
    <lineage>
        <taxon>Bacteria</taxon>
        <taxon>Pseudomonadati</taxon>
        <taxon>Bdellovibrionota</taxon>
        <taxon>Oligoflexia</taxon>
        <taxon>Silvanigrellales</taxon>
        <taxon>Silvanigrellaceae</taxon>
        <taxon>Silvanigrella</taxon>
    </lineage>
</organism>
<dbReference type="OrthoDB" id="5288242at2"/>
<dbReference type="InterPro" id="IPR003382">
    <property type="entry name" value="Flavoprotein"/>
</dbReference>
<proteinExistence type="predicted"/>
<reference evidence="3 4" key="1">
    <citation type="submission" date="2019-10" db="EMBL/GenBank/DDBJ databases">
        <title>New species of Slilvanegrellaceae.</title>
        <authorList>
            <person name="Pitt A."/>
            <person name="Hahn M.W."/>
        </authorList>
    </citation>
    <scope>NUCLEOTIDE SEQUENCE [LARGE SCALE GENOMIC DNA]</scope>
    <source>
        <strain evidence="3 4">SP-Ram-0.45-NSY-1</strain>
    </source>
</reference>
<feature type="domain" description="Flavoprotein" evidence="1">
    <location>
        <begin position="46"/>
        <end position="177"/>
    </location>
</feature>
<sequence>MNQRKLTKKKVYAKNLSVGSSDKSSESAPIKDTQVIKTSQFLSNTKITIIGGGGIAATELPKLARELRRQGAEVQFCITENCLKFIGIESLRWASNNEVIINPSGLAEHICTSDALVISPATADLISKTSNGICSDGATTLIQSALGMNKTIIYCPTMHESLSFSPIIEENKEKLKKMDGVFFTNPRIEEGKEKLPLPNILAINICHIINKRKYYSNKIRKVLLTIGGTRAMIDPVRCVTNLSTGSLGIEVAKTFYAMGIETTVLTANTNKEVPEYDQSKIFHLPNYNEMYDYLKEINHNKYDGILHLVAGSDFTPKSISNSKISSKEETLRIDLVRAKKILDIDDLSKIPFKAAAKLTSGSEIEGLEIAKKMLINKKLNAVLHSTSDSAWNKEKEHHGTILKNTNGHIEETCVNGKKEMAVQFYLSFKDFSDNKNE</sequence>
<gene>
    <name evidence="3" type="ORF">GCL60_15965</name>
</gene>
<dbReference type="Pfam" id="PF04127">
    <property type="entry name" value="DFP"/>
    <property type="match status" value="1"/>
</dbReference>
<dbReference type="PANTHER" id="PTHR14359">
    <property type="entry name" value="HOMO-OLIGOMERIC FLAVIN CONTAINING CYS DECARBOXYLASE FAMILY"/>
    <property type="match status" value="1"/>
</dbReference>
<dbReference type="Proteomes" id="UP000437748">
    <property type="component" value="Unassembled WGS sequence"/>
</dbReference>
<dbReference type="InterPro" id="IPR007085">
    <property type="entry name" value="DNA/pantothenate-metab_flavo_C"/>
</dbReference>
<dbReference type="InterPro" id="IPR035929">
    <property type="entry name" value="CoaB-like_sf"/>
</dbReference>
<evidence type="ECO:0000313" key="3">
    <source>
        <dbReference type="EMBL" id="KAB8036279.1"/>
    </source>
</evidence>
<comment type="caution">
    <text evidence="3">The sequence shown here is derived from an EMBL/GenBank/DDBJ whole genome shotgun (WGS) entry which is preliminary data.</text>
</comment>
<dbReference type="Gene3D" id="3.40.50.1950">
    <property type="entry name" value="Flavin prenyltransferase-like"/>
    <property type="match status" value="1"/>
</dbReference>
<accession>A0A6N6VNC5</accession>
<dbReference type="InterPro" id="IPR036551">
    <property type="entry name" value="Flavin_trans-like"/>
</dbReference>
<evidence type="ECO:0000259" key="1">
    <source>
        <dbReference type="Pfam" id="PF02441"/>
    </source>
</evidence>
<protein>
    <submittedName>
        <fullName evidence="3">Uncharacterized protein</fullName>
    </submittedName>
</protein>
<dbReference type="GO" id="GO:0015937">
    <property type="term" value="P:coenzyme A biosynthetic process"/>
    <property type="evidence" value="ECO:0007669"/>
    <property type="project" value="TreeGrafter"/>
</dbReference>
<dbReference type="SUPFAM" id="SSF52507">
    <property type="entry name" value="Homo-oligomeric flavin-containing Cys decarboxylases, HFCD"/>
    <property type="match status" value="1"/>
</dbReference>
<dbReference type="GO" id="GO:0010181">
    <property type="term" value="F:FMN binding"/>
    <property type="evidence" value="ECO:0007669"/>
    <property type="project" value="TreeGrafter"/>
</dbReference>
<evidence type="ECO:0000313" key="4">
    <source>
        <dbReference type="Proteomes" id="UP000437748"/>
    </source>
</evidence>
<dbReference type="SUPFAM" id="SSF102645">
    <property type="entry name" value="CoaB-like"/>
    <property type="match status" value="1"/>
</dbReference>
<dbReference type="GO" id="GO:0004633">
    <property type="term" value="F:phosphopantothenoylcysteine decarboxylase activity"/>
    <property type="evidence" value="ECO:0007669"/>
    <property type="project" value="TreeGrafter"/>
</dbReference>
<keyword evidence="4" id="KW-1185">Reference proteome</keyword>
<dbReference type="Pfam" id="PF02441">
    <property type="entry name" value="Flavoprotein"/>
    <property type="match status" value="1"/>
</dbReference>
<dbReference type="AlphaFoldDB" id="A0A6N6VNC5"/>
<dbReference type="PANTHER" id="PTHR14359:SF6">
    <property type="entry name" value="PHOSPHOPANTOTHENOYLCYSTEINE DECARBOXYLASE"/>
    <property type="match status" value="1"/>
</dbReference>
<dbReference type="Gene3D" id="3.40.50.10300">
    <property type="entry name" value="CoaB-like"/>
    <property type="match status" value="1"/>
</dbReference>
<dbReference type="EMBL" id="WFLM01000007">
    <property type="protein sequence ID" value="KAB8036279.1"/>
    <property type="molecule type" value="Genomic_DNA"/>
</dbReference>
<dbReference type="GO" id="GO:0071513">
    <property type="term" value="C:phosphopantothenoylcysteine decarboxylase complex"/>
    <property type="evidence" value="ECO:0007669"/>
    <property type="project" value="TreeGrafter"/>
</dbReference>
<dbReference type="RefSeq" id="WP_153421748.1">
    <property type="nucleotide sequence ID" value="NZ_WFLM01000007.1"/>
</dbReference>
<name>A0A6N6VNC5_9BACT</name>
<evidence type="ECO:0000259" key="2">
    <source>
        <dbReference type="Pfam" id="PF04127"/>
    </source>
</evidence>